<evidence type="ECO:0000256" key="5">
    <source>
        <dbReference type="ARBA" id="ARBA00022801"/>
    </source>
</evidence>
<gene>
    <name evidence="13" type="ORF">PV06_01656</name>
</gene>
<comment type="pathway">
    <text evidence="2 11">Protein modification; protein glycosylation.</text>
</comment>
<feature type="transmembrane region" description="Helical" evidence="11">
    <location>
        <begin position="25"/>
        <end position="46"/>
    </location>
</feature>
<evidence type="ECO:0000256" key="9">
    <source>
        <dbReference type="ARBA" id="ARBA00024907"/>
    </source>
</evidence>
<sequence>MDDPALASLSLTHVRYNPNDPISYASAWLALVPQGLCVVYVSLIWASREVEIFLMFAGQMACEGLNFGLKRLIREERPQQMHGKGYGMPSSHAQFVTFFSLSLSLWLLFRHVPTSSTSYSPSTFSERIFLSLLACVGASAVAASRVYLNYHTPKQVLVGVAAGAIFAVFWFVFTTYLRRFGWIDWALETWISRRFRFRDLITTEDIQDAGWGRWETRRKAKRTTGTNDMGKKSR</sequence>
<dbReference type="Pfam" id="PF01569">
    <property type="entry name" value="PAP2"/>
    <property type="match status" value="1"/>
</dbReference>
<keyword evidence="4 11" id="KW-0812">Transmembrane</keyword>
<accession>A0A0D2B1E3</accession>
<comment type="similarity">
    <text evidence="3 11">Belongs to the dolichyldiphosphatase family.</text>
</comment>
<evidence type="ECO:0000313" key="13">
    <source>
        <dbReference type="EMBL" id="KIW45956.1"/>
    </source>
</evidence>
<evidence type="ECO:0000256" key="4">
    <source>
        <dbReference type="ARBA" id="ARBA00022692"/>
    </source>
</evidence>
<proteinExistence type="inferred from homology"/>
<dbReference type="Gene3D" id="1.20.144.10">
    <property type="entry name" value="Phosphatidic acid phosphatase type 2/haloperoxidase"/>
    <property type="match status" value="1"/>
</dbReference>
<evidence type="ECO:0000256" key="7">
    <source>
        <dbReference type="ARBA" id="ARBA00022989"/>
    </source>
</evidence>
<keyword evidence="7 11" id="KW-1133">Transmembrane helix</keyword>
<dbReference type="InterPro" id="IPR039667">
    <property type="entry name" value="Dolichyldiphosphatase_PAP2"/>
</dbReference>
<dbReference type="SUPFAM" id="SSF48317">
    <property type="entry name" value="Acid phosphatase/Vanadium-dependent haloperoxidase"/>
    <property type="match status" value="1"/>
</dbReference>
<dbReference type="InterPro" id="IPR000326">
    <property type="entry name" value="PAP2/HPO"/>
</dbReference>
<evidence type="ECO:0000256" key="2">
    <source>
        <dbReference type="ARBA" id="ARBA00004922"/>
    </source>
</evidence>
<feature type="transmembrane region" description="Helical" evidence="11">
    <location>
        <begin position="90"/>
        <end position="108"/>
    </location>
</feature>
<evidence type="ECO:0000256" key="8">
    <source>
        <dbReference type="ARBA" id="ARBA00023136"/>
    </source>
</evidence>
<dbReference type="FunFam" id="1.20.144.10:FF:000003">
    <property type="entry name" value="Dolichyldiphosphatase 1"/>
    <property type="match status" value="1"/>
</dbReference>
<dbReference type="GO" id="GO:0006487">
    <property type="term" value="P:protein N-linked glycosylation"/>
    <property type="evidence" value="ECO:0007669"/>
    <property type="project" value="UniProtKB-UniRule"/>
</dbReference>
<dbReference type="CDD" id="cd03382">
    <property type="entry name" value="PAP2_dolichyldiphosphatase"/>
    <property type="match status" value="1"/>
</dbReference>
<dbReference type="SMART" id="SM00014">
    <property type="entry name" value="acidPPc"/>
    <property type="match status" value="1"/>
</dbReference>
<comment type="catalytic activity">
    <reaction evidence="10 11">
        <text>a di-trans,poly-cis-dolichyl diphosphate + H2O = a di-trans,poly-cis-dolichyl phosphate + phosphate + H(+)</text>
        <dbReference type="Rhea" id="RHEA:14385"/>
        <dbReference type="Rhea" id="RHEA-COMP:19498"/>
        <dbReference type="Rhea" id="RHEA-COMP:19506"/>
        <dbReference type="ChEBI" id="CHEBI:15377"/>
        <dbReference type="ChEBI" id="CHEBI:15378"/>
        <dbReference type="ChEBI" id="CHEBI:43474"/>
        <dbReference type="ChEBI" id="CHEBI:57497"/>
        <dbReference type="ChEBI" id="CHEBI:57683"/>
        <dbReference type="EC" id="3.6.1.43"/>
    </reaction>
</comment>
<dbReference type="VEuPathDB" id="FungiDB:PV06_01656"/>
<dbReference type="AlphaFoldDB" id="A0A0D2B1E3"/>
<dbReference type="GeneID" id="27353730"/>
<dbReference type="GO" id="GO:0008610">
    <property type="term" value="P:lipid biosynthetic process"/>
    <property type="evidence" value="ECO:0007669"/>
    <property type="project" value="TreeGrafter"/>
</dbReference>
<keyword evidence="6 11" id="KW-0256">Endoplasmic reticulum</keyword>
<dbReference type="OrthoDB" id="302705at2759"/>
<protein>
    <recommendedName>
        <fullName evidence="11">Dolichyldiphosphatase</fullName>
        <ecNumber evidence="11">3.6.1.43</ecNumber>
    </recommendedName>
</protein>
<evidence type="ECO:0000313" key="14">
    <source>
        <dbReference type="Proteomes" id="UP000053342"/>
    </source>
</evidence>
<keyword evidence="5 11" id="KW-0378">Hydrolase</keyword>
<keyword evidence="8 11" id="KW-0472">Membrane</keyword>
<evidence type="ECO:0000256" key="1">
    <source>
        <dbReference type="ARBA" id="ARBA00004477"/>
    </source>
</evidence>
<dbReference type="RefSeq" id="XP_016266172.1">
    <property type="nucleotide sequence ID" value="XM_016402275.1"/>
</dbReference>
<dbReference type="InterPro" id="IPR036938">
    <property type="entry name" value="PAP2/HPO_sf"/>
</dbReference>
<comment type="subcellular location">
    <subcellularLocation>
        <location evidence="1 11">Endoplasmic reticulum membrane</location>
        <topology evidence="1 11">Multi-pass membrane protein</topology>
    </subcellularLocation>
</comment>
<organism evidence="13 14">
    <name type="scientific">Exophiala oligosperma</name>
    <dbReference type="NCBI Taxonomy" id="215243"/>
    <lineage>
        <taxon>Eukaryota</taxon>
        <taxon>Fungi</taxon>
        <taxon>Dikarya</taxon>
        <taxon>Ascomycota</taxon>
        <taxon>Pezizomycotina</taxon>
        <taxon>Eurotiomycetes</taxon>
        <taxon>Chaetothyriomycetidae</taxon>
        <taxon>Chaetothyriales</taxon>
        <taxon>Herpotrichiellaceae</taxon>
        <taxon>Exophiala</taxon>
    </lineage>
</organism>
<feature type="transmembrane region" description="Helical" evidence="11">
    <location>
        <begin position="128"/>
        <end position="148"/>
    </location>
</feature>
<dbReference type="UniPathway" id="UPA00378"/>
<keyword evidence="14" id="KW-1185">Reference proteome</keyword>
<evidence type="ECO:0000256" key="11">
    <source>
        <dbReference type="RuleBase" id="RU367078"/>
    </source>
</evidence>
<comment type="function">
    <text evidence="9 11">Required for efficient N-glycosylation. Necessary for maintaining optimal levels of dolichol-linked oligosaccharides. Hydrolyzes dolichyl pyrophosphate at a very high rate and dolichyl monophosphate at a much lower rate. Does not act on phosphatidate.</text>
</comment>
<dbReference type="PANTHER" id="PTHR11247:SF1">
    <property type="entry name" value="DOLICHYLDIPHOSPHATASE 1"/>
    <property type="match status" value="1"/>
</dbReference>
<dbReference type="GO" id="GO:0005789">
    <property type="term" value="C:endoplasmic reticulum membrane"/>
    <property type="evidence" value="ECO:0007669"/>
    <property type="project" value="UniProtKB-SubCell"/>
</dbReference>
<dbReference type="EC" id="3.6.1.43" evidence="11"/>
<evidence type="ECO:0000256" key="3">
    <source>
        <dbReference type="ARBA" id="ARBA00005518"/>
    </source>
</evidence>
<name>A0A0D2B1E3_9EURO</name>
<evidence type="ECO:0000256" key="6">
    <source>
        <dbReference type="ARBA" id="ARBA00022824"/>
    </source>
</evidence>
<feature type="domain" description="Phosphatidic acid phosphatase type 2/haloperoxidase" evidence="12">
    <location>
        <begin position="52"/>
        <end position="171"/>
    </location>
</feature>
<feature type="transmembrane region" description="Helical" evidence="11">
    <location>
        <begin position="155"/>
        <end position="177"/>
    </location>
</feature>
<dbReference type="EMBL" id="KN847333">
    <property type="protein sequence ID" value="KIW45956.1"/>
    <property type="molecule type" value="Genomic_DNA"/>
</dbReference>
<dbReference type="Proteomes" id="UP000053342">
    <property type="component" value="Unassembled WGS sequence"/>
</dbReference>
<dbReference type="STRING" id="215243.A0A0D2B1E3"/>
<dbReference type="HOGENOM" id="CLU_074922_0_0_1"/>
<evidence type="ECO:0000256" key="10">
    <source>
        <dbReference type="ARBA" id="ARBA00047349"/>
    </source>
</evidence>
<reference evidence="13 14" key="1">
    <citation type="submission" date="2015-01" db="EMBL/GenBank/DDBJ databases">
        <title>The Genome Sequence of Exophiala oligosperma CBS72588.</title>
        <authorList>
            <consortium name="The Broad Institute Genomics Platform"/>
            <person name="Cuomo C."/>
            <person name="de Hoog S."/>
            <person name="Gorbushina A."/>
            <person name="Stielow B."/>
            <person name="Teixiera M."/>
            <person name="Abouelleil A."/>
            <person name="Chapman S.B."/>
            <person name="Priest M."/>
            <person name="Young S.K."/>
            <person name="Wortman J."/>
            <person name="Nusbaum C."/>
            <person name="Birren B."/>
        </authorList>
    </citation>
    <scope>NUCLEOTIDE SEQUENCE [LARGE SCALE GENOMIC DNA]</scope>
    <source>
        <strain evidence="13 14">CBS 72588</strain>
    </source>
</reference>
<evidence type="ECO:0000259" key="12">
    <source>
        <dbReference type="SMART" id="SM00014"/>
    </source>
</evidence>
<dbReference type="GO" id="GO:0047874">
    <property type="term" value="F:dolichyldiphosphatase activity"/>
    <property type="evidence" value="ECO:0007669"/>
    <property type="project" value="UniProtKB-UniRule"/>
</dbReference>
<dbReference type="PANTHER" id="PTHR11247">
    <property type="entry name" value="PALMITOYL-PROTEIN THIOESTERASE/DOLICHYLDIPHOSPHATASE 1"/>
    <property type="match status" value="1"/>
</dbReference>